<dbReference type="InterPro" id="IPR036522">
    <property type="entry name" value="MoaC_sf"/>
</dbReference>
<comment type="subunit">
    <text evidence="7">Homohexamer; trimer of dimers.</text>
</comment>
<comment type="caution">
    <text evidence="9">The sequence shown here is derived from an EMBL/GenBank/DDBJ whole genome shotgun (WGS) entry which is preliminary data.</text>
</comment>
<comment type="similarity">
    <text evidence="7">Belongs to the MoaC family.</text>
</comment>
<dbReference type="Proteomes" id="UP000238322">
    <property type="component" value="Unassembled WGS sequence"/>
</dbReference>
<comment type="function">
    <text evidence="6 7">Catalyzes the conversion of (8S)-3',8-cyclo-7,8-dihydroguanosine 5'-triphosphate to cyclic pyranopterin monophosphate (cPMP).</text>
</comment>
<dbReference type="InterPro" id="IPR002820">
    <property type="entry name" value="Mopterin_CF_biosynth-C_dom"/>
</dbReference>
<evidence type="ECO:0000256" key="2">
    <source>
        <dbReference type="ARBA" id="ARBA00005046"/>
    </source>
</evidence>
<evidence type="ECO:0000256" key="5">
    <source>
        <dbReference type="ARBA" id="ARBA00023239"/>
    </source>
</evidence>
<sequence>MADFTHLDSSGAARMVDVGQKKPTAREAVAEAYVTMKVETGKAIRDNQNQKGEVLQVARLAGIMAAKRTDELIPLCHGLPLESIDVDFAFEDPTTLRITATARVTAKTGIEMEAMTAASVAALTVYDMCKAIDRGMEVRHIRLIKKSGGKSGTYQRDVKP</sequence>
<evidence type="ECO:0000313" key="10">
    <source>
        <dbReference type="Proteomes" id="UP000238322"/>
    </source>
</evidence>
<feature type="active site" evidence="7">
    <location>
        <position position="127"/>
    </location>
</feature>
<evidence type="ECO:0000256" key="6">
    <source>
        <dbReference type="ARBA" id="ARBA00055087"/>
    </source>
</evidence>
<dbReference type="InterPro" id="IPR050105">
    <property type="entry name" value="MoCo_biosynth_MoaA/MoaC"/>
</dbReference>
<dbReference type="NCBIfam" id="TIGR00581">
    <property type="entry name" value="moaC"/>
    <property type="match status" value="1"/>
</dbReference>
<dbReference type="SUPFAM" id="SSF55040">
    <property type="entry name" value="Molybdenum cofactor biosynthesis protein C, MoaC"/>
    <property type="match status" value="1"/>
</dbReference>
<feature type="binding site" evidence="7">
    <location>
        <begin position="112"/>
        <end position="113"/>
    </location>
    <ligand>
        <name>substrate</name>
    </ligand>
</feature>
<dbReference type="GO" id="GO:0006777">
    <property type="term" value="P:Mo-molybdopterin cofactor biosynthetic process"/>
    <property type="evidence" value="ECO:0007669"/>
    <property type="project" value="UniProtKB-UniRule"/>
</dbReference>
<evidence type="ECO:0000256" key="1">
    <source>
        <dbReference type="ARBA" id="ARBA00001637"/>
    </source>
</evidence>
<evidence type="ECO:0000313" key="9">
    <source>
        <dbReference type="EMBL" id="PQO37309.1"/>
    </source>
</evidence>
<protein>
    <recommendedName>
        <fullName evidence="3 7">Cyclic pyranopterin monophosphate synthase</fullName>
        <ecNumber evidence="3 7">4.6.1.17</ecNumber>
    </recommendedName>
    <alternativeName>
        <fullName evidence="7">Molybdenum cofactor biosynthesis protein C</fullName>
    </alternativeName>
</protein>
<dbReference type="CDD" id="cd01420">
    <property type="entry name" value="MoaC_PE"/>
    <property type="match status" value="1"/>
</dbReference>
<dbReference type="HAMAP" id="MF_01224_B">
    <property type="entry name" value="MoaC_B"/>
    <property type="match status" value="1"/>
</dbReference>
<dbReference type="UniPathway" id="UPA00344"/>
<dbReference type="Pfam" id="PF01967">
    <property type="entry name" value="MoaC"/>
    <property type="match status" value="1"/>
</dbReference>
<reference evidence="9 10" key="1">
    <citation type="submission" date="2018-02" db="EMBL/GenBank/DDBJ databases">
        <title>Comparative genomes isolates from brazilian mangrove.</title>
        <authorList>
            <person name="Araujo J.E."/>
            <person name="Taketani R.G."/>
            <person name="Silva M.C.P."/>
            <person name="Loureco M.V."/>
            <person name="Andreote F.D."/>
        </authorList>
    </citation>
    <scope>NUCLEOTIDE SEQUENCE [LARGE SCALE GENOMIC DNA]</scope>
    <source>
        <strain evidence="9 10">Hex-1 MGV</strain>
    </source>
</reference>
<dbReference type="PANTHER" id="PTHR22960:SF29">
    <property type="entry name" value="CYCLIC PYRANOPTERIN MONOPHOSPHATE SYNTHASE"/>
    <property type="match status" value="1"/>
</dbReference>
<comment type="pathway">
    <text evidence="2 7">Cofactor biosynthesis; molybdopterin biosynthesis.</text>
</comment>
<gene>
    <name evidence="7 9" type="primary">moaC</name>
    <name evidence="9" type="ORF">C5Y83_05005</name>
</gene>
<dbReference type="Gene3D" id="3.30.70.640">
    <property type="entry name" value="Molybdopterin cofactor biosynthesis C (MoaC) domain"/>
    <property type="match status" value="1"/>
</dbReference>
<dbReference type="RefSeq" id="WP_105328560.1">
    <property type="nucleotide sequence ID" value="NZ_PUHY01000005.1"/>
</dbReference>
<dbReference type="EMBL" id="PUHY01000005">
    <property type="protein sequence ID" value="PQO37309.1"/>
    <property type="molecule type" value="Genomic_DNA"/>
</dbReference>
<keyword evidence="4 7" id="KW-0501">Molybdenum cofactor biosynthesis</keyword>
<accession>A0A2S8FYN5</accession>
<feature type="domain" description="Molybdopterin cofactor biosynthesis C (MoaC)" evidence="8">
    <location>
        <begin position="15"/>
        <end position="149"/>
    </location>
</feature>
<evidence type="ECO:0000256" key="3">
    <source>
        <dbReference type="ARBA" id="ARBA00012575"/>
    </source>
</evidence>
<dbReference type="InterPro" id="IPR023045">
    <property type="entry name" value="MoaC"/>
</dbReference>
<comment type="catalytic activity">
    <reaction evidence="1 7">
        <text>(8S)-3',8-cyclo-7,8-dihydroguanosine 5'-triphosphate = cyclic pyranopterin phosphate + diphosphate</text>
        <dbReference type="Rhea" id="RHEA:49580"/>
        <dbReference type="ChEBI" id="CHEBI:33019"/>
        <dbReference type="ChEBI" id="CHEBI:59648"/>
        <dbReference type="ChEBI" id="CHEBI:131766"/>
        <dbReference type="EC" id="4.6.1.17"/>
    </reaction>
</comment>
<evidence type="ECO:0000256" key="4">
    <source>
        <dbReference type="ARBA" id="ARBA00023150"/>
    </source>
</evidence>
<dbReference type="PANTHER" id="PTHR22960">
    <property type="entry name" value="MOLYBDOPTERIN COFACTOR SYNTHESIS PROTEIN A"/>
    <property type="match status" value="1"/>
</dbReference>
<organism evidence="9 10">
    <name type="scientific">Blastopirellula marina</name>
    <dbReference type="NCBI Taxonomy" id="124"/>
    <lineage>
        <taxon>Bacteria</taxon>
        <taxon>Pseudomonadati</taxon>
        <taxon>Planctomycetota</taxon>
        <taxon>Planctomycetia</taxon>
        <taxon>Pirellulales</taxon>
        <taxon>Pirellulaceae</taxon>
        <taxon>Blastopirellula</taxon>
    </lineage>
</organism>
<dbReference type="AlphaFoldDB" id="A0A2S8FYN5"/>
<dbReference type="EC" id="4.6.1.17" evidence="3 7"/>
<feature type="binding site" evidence="7">
    <location>
        <begin position="75"/>
        <end position="77"/>
    </location>
    <ligand>
        <name>substrate</name>
    </ligand>
</feature>
<name>A0A2S8FYN5_9BACT</name>
<evidence type="ECO:0000256" key="7">
    <source>
        <dbReference type="HAMAP-Rule" id="MF_01224"/>
    </source>
</evidence>
<dbReference type="InterPro" id="IPR047594">
    <property type="entry name" value="MoaC_bact/euk"/>
</dbReference>
<dbReference type="OrthoDB" id="9794429at2"/>
<dbReference type="NCBIfam" id="NF006870">
    <property type="entry name" value="PRK09364.1"/>
    <property type="match status" value="1"/>
</dbReference>
<dbReference type="GO" id="GO:0061799">
    <property type="term" value="F:cyclic pyranopterin monophosphate synthase activity"/>
    <property type="evidence" value="ECO:0007669"/>
    <property type="project" value="UniProtKB-UniRule"/>
</dbReference>
<evidence type="ECO:0000259" key="8">
    <source>
        <dbReference type="Pfam" id="PF01967"/>
    </source>
</evidence>
<proteinExistence type="inferred from homology"/>
<keyword evidence="5 7" id="KW-0456">Lyase</keyword>